<accession>A0ABV5ZDC0</accession>
<feature type="transmembrane region" description="Helical" evidence="5">
    <location>
        <begin position="152"/>
        <end position="176"/>
    </location>
</feature>
<dbReference type="RefSeq" id="WP_027312336.1">
    <property type="nucleotide sequence ID" value="NZ_JAUESS010000001.1"/>
</dbReference>
<comment type="subcellular location">
    <subcellularLocation>
        <location evidence="1">Membrane</location>
        <topology evidence="1">Multi-pass membrane protein</topology>
    </subcellularLocation>
</comment>
<feature type="transmembrane region" description="Helical" evidence="5">
    <location>
        <begin position="30"/>
        <end position="55"/>
    </location>
</feature>
<evidence type="ECO:0000256" key="2">
    <source>
        <dbReference type="ARBA" id="ARBA00022692"/>
    </source>
</evidence>
<proteinExistence type="predicted"/>
<gene>
    <name evidence="7" type="ORF">ACFFLH_10430</name>
</gene>
<dbReference type="Pfam" id="PF00916">
    <property type="entry name" value="Sulfate_transp"/>
    <property type="match status" value="1"/>
</dbReference>
<evidence type="ECO:0000256" key="1">
    <source>
        <dbReference type="ARBA" id="ARBA00004141"/>
    </source>
</evidence>
<protein>
    <submittedName>
        <fullName evidence="7">SulP family inorganic anion transporter</fullName>
    </submittedName>
</protein>
<evidence type="ECO:0000256" key="3">
    <source>
        <dbReference type="ARBA" id="ARBA00022989"/>
    </source>
</evidence>
<evidence type="ECO:0000256" key="4">
    <source>
        <dbReference type="ARBA" id="ARBA00023136"/>
    </source>
</evidence>
<feature type="transmembrane region" description="Helical" evidence="5">
    <location>
        <begin position="364"/>
        <end position="396"/>
    </location>
</feature>
<dbReference type="InterPro" id="IPR011547">
    <property type="entry name" value="SLC26A/SulP_dom"/>
</dbReference>
<evidence type="ECO:0000313" key="7">
    <source>
        <dbReference type="EMBL" id="MFB9886830.1"/>
    </source>
</evidence>
<dbReference type="InterPro" id="IPR002645">
    <property type="entry name" value="STAS_dom"/>
</dbReference>
<name>A0ABV5ZDC0_9GAMM</name>
<dbReference type="Proteomes" id="UP001589628">
    <property type="component" value="Unassembled WGS sequence"/>
</dbReference>
<evidence type="ECO:0000313" key="8">
    <source>
        <dbReference type="Proteomes" id="UP001589628"/>
    </source>
</evidence>
<sequence length="512" mass="55385">MLQMLTRTASLLAYESTAGLMLSLTLLPEALMLAFIAGLAPLTGLYSAGCFLLLITLFGGRPAMAACTTPALALVMADILVNYGLDYVFAAVLVMGALQLLAGFFRLGKFVRMLPPGVLLGFVLGLGALLFWQQLQYFRQSPLNNVAASQNAWLAGEPLLIMLGLVLGTLLLWRLLPQFLPRWLSNLALLGTLIGTSLYFPFDTLLLGELGSWSGSLPSFNLPKLGMAPLDWLVVLAYGALLALLGMSEALLTLSLADELSNTRGRSNQECLAQGVANITNACLGGMAASAHFGQTLVNLYLGGRTRLSTLIAAATLLTLAWYGGTLIAQVPVGILVGLVLLANLSVLEWALIRLARKARHQDLLIALIMAGVIISTNLIWGVLAGIILAALSFAWEHAKQMRIIPLDEGEQRIYLLQGPLFFASANSFLQQFDPSRDPQQVVVDFRYSRVYDHSGVKAIEQLAARYTQANKRLQLRHLSSECRALLNAQANNLVLVDSFADPRYQVASDLS</sequence>
<dbReference type="Pfam" id="PF01740">
    <property type="entry name" value="STAS"/>
    <property type="match status" value="1"/>
</dbReference>
<feature type="transmembrane region" description="Helical" evidence="5">
    <location>
        <begin position="87"/>
        <end position="107"/>
    </location>
</feature>
<dbReference type="SUPFAM" id="SSF52091">
    <property type="entry name" value="SpoIIaa-like"/>
    <property type="match status" value="1"/>
</dbReference>
<dbReference type="Gene3D" id="3.30.750.24">
    <property type="entry name" value="STAS domain"/>
    <property type="match status" value="1"/>
</dbReference>
<feature type="transmembrane region" description="Helical" evidence="5">
    <location>
        <begin position="331"/>
        <end position="352"/>
    </location>
</feature>
<organism evidence="7 8">
    <name type="scientific">Balneatrix alpica</name>
    <dbReference type="NCBI Taxonomy" id="75684"/>
    <lineage>
        <taxon>Bacteria</taxon>
        <taxon>Pseudomonadati</taxon>
        <taxon>Pseudomonadota</taxon>
        <taxon>Gammaproteobacteria</taxon>
        <taxon>Oceanospirillales</taxon>
        <taxon>Balneatrichaceae</taxon>
        <taxon>Balneatrix</taxon>
    </lineage>
</organism>
<keyword evidence="2 5" id="KW-0812">Transmembrane</keyword>
<evidence type="ECO:0000259" key="6">
    <source>
        <dbReference type="PROSITE" id="PS50801"/>
    </source>
</evidence>
<comment type="caution">
    <text evidence="7">The sequence shown here is derived from an EMBL/GenBank/DDBJ whole genome shotgun (WGS) entry which is preliminary data.</text>
</comment>
<keyword evidence="4 5" id="KW-0472">Membrane</keyword>
<dbReference type="EMBL" id="JBHLZN010000003">
    <property type="protein sequence ID" value="MFB9886830.1"/>
    <property type="molecule type" value="Genomic_DNA"/>
</dbReference>
<feature type="domain" description="STAS" evidence="6">
    <location>
        <begin position="414"/>
        <end position="487"/>
    </location>
</feature>
<feature type="transmembrane region" description="Helical" evidence="5">
    <location>
        <begin position="183"/>
        <end position="202"/>
    </location>
</feature>
<feature type="transmembrane region" description="Helical" evidence="5">
    <location>
        <begin position="232"/>
        <end position="257"/>
    </location>
</feature>
<feature type="transmembrane region" description="Helical" evidence="5">
    <location>
        <begin position="62"/>
        <end position="81"/>
    </location>
</feature>
<dbReference type="CDD" id="cd07042">
    <property type="entry name" value="STAS_SulP_like_sulfate_transporter"/>
    <property type="match status" value="1"/>
</dbReference>
<keyword evidence="8" id="KW-1185">Reference proteome</keyword>
<feature type="transmembrane region" description="Helical" evidence="5">
    <location>
        <begin position="114"/>
        <end position="132"/>
    </location>
</feature>
<reference evidence="7 8" key="1">
    <citation type="submission" date="2024-09" db="EMBL/GenBank/DDBJ databases">
        <authorList>
            <person name="Sun Q."/>
            <person name="Mori K."/>
        </authorList>
    </citation>
    <scope>NUCLEOTIDE SEQUENCE [LARGE SCALE GENOMIC DNA]</scope>
    <source>
        <strain evidence="7 8">ATCC 51285</strain>
    </source>
</reference>
<dbReference type="PANTHER" id="PTHR43310">
    <property type="entry name" value="SULFATE TRANSPORTER YBAR-RELATED"/>
    <property type="match status" value="1"/>
</dbReference>
<dbReference type="InterPro" id="IPR036513">
    <property type="entry name" value="STAS_dom_sf"/>
</dbReference>
<evidence type="ECO:0000256" key="5">
    <source>
        <dbReference type="SAM" id="Phobius"/>
    </source>
</evidence>
<dbReference type="PANTHER" id="PTHR43310:SF1">
    <property type="entry name" value="SULFATE TRANSPORTER YBAR-RELATED"/>
    <property type="match status" value="1"/>
</dbReference>
<keyword evidence="3 5" id="KW-1133">Transmembrane helix</keyword>
<dbReference type="PROSITE" id="PS50801">
    <property type="entry name" value="STAS"/>
    <property type="match status" value="1"/>
</dbReference>
<feature type="transmembrane region" description="Helical" evidence="5">
    <location>
        <begin position="308"/>
        <end position="325"/>
    </location>
</feature>
<dbReference type="InterPro" id="IPR052706">
    <property type="entry name" value="Membrane-Transporter-like"/>
</dbReference>